<keyword evidence="1" id="KW-0732">Signal</keyword>
<dbReference type="EnsemblMetazoa" id="CapteT203333">
    <property type="protein sequence ID" value="CapteP203333"/>
    <property type="gene ID" value="CapteG203333"/>
</dbReference>
<dbReference type="Proteomes" id="UP000014760">
    <property type="component" value="Unassembled WGS sequence"/>
</dbReference>
<feature type="chain" id="PRO_5008788858" description="EB domain-containing protein" evidence="1">
    <location>
        <begin position="20"/>
        <end position="265"/>
    </location>
</feature>
<evidence type="ECO:0000259" key="2">
    <source>
        <dbReference type="Pfam" id="PF01683"/>
    </source>
</evidence>
<dbReference type="EMBL" id="AMQN01000634">
    <property type="status" value="NOT_ANNOTATED_CDS"/>
    <property type="molecule type" value="Genomic_DNA"/>
</dbReference>
<evidence type="ECO:0000256" key="1">
    <source>
        <dbReference type="SAM" id="SignalP"/>
    </source>
</evidence>
<protein>
    <recommendedName>
        <fullName evidence="2">EB domain-containing protein</fullName>
    </recommendedName>
</protein>
<dbReference type="InterPro" id="IPR006149">
    <property type="entry name" value="EB_dom"/>
</dbReference>
<dbReference type="EMBL" id="KB293808">
    <property type="protein sequence ID" value="ELU15392.1"/>
    <property type="molecule type" value="Genomic_DNA"/>
</dbReference>
<evidence type="ECO:0000313" key="3">
    <source>
        <dbReference type="EMBL" id="ELU15392.1"/>
    </source>
</evidence>
<evidence type="ECO:0000313" key="4">
    <source>
        <dbReference type="EnsemblMetazoa" id="CapteP203333"/>
    </source>
</evidence>
<gene>
    <name evidence="3" type="ORF">CAPTEDRAFT_203333</name>
</gene>
<keyword evidence="5" id="KW-1185">Reference proteome</keyword>
<sequence length="265" mass="30026">MEFVLTVTLVAIFGTPCSAPDVMSYRPRQNTCVRHSDCGYDSTCLRLKGCPRGICIQFSRDEIIRPEDLPQTVFISGKQCDRYKECDDFMLCQSTGVCLSKQVRLLGQRCSPNYGDVCVQATVRINERGCSNHHQCQQGAMCFQNRCRCPPDYKPYRDFCKPIWKPAVMDLSLGQHCDEMQEKRYCAPEFVCHRCPGEKQATCVVPLHDVVIPETEVYSRGSETHSRFLYVIILLVIGGFKTNSHVVWLNEQVSEDSESLGSVGK</sequence>
<feature type="domain" description="EB" evidence="2">
    <location>
        <begin position="115"/>
        <end position="160"/>
    </location>
</feature>
<evidence type="ECO:0000313" key="5">
    <source>
        <dbReference type="Proteomes" id="UP000014760"/>
    </source>
</evidence>
<reference evidence="3 5" key="2">
    <citation type="journal article" date="2013" name="Nature">
        <title>Insights into bilaterian evolution from three spiralian genomes.</title>
        <authorList>
            <person name="Simakov O."/>
            <person name="Marletaz F."/>
            <person name="Cho S.J."/>
            <person name="Edsinger-Gonzales E."/>
            <person name="Havlak P."/>
            <person name="Hellsten U."/>
            <person name="Kuo D.H."/>
            <person name="Larsson T."/>
            <person name="Lv J."/>
            <person name="Arendt D."/>
            <person name="Savage R."/>
            <person name="Osoegawa K."/>
            <person name="de Jong P."/>
            <person name="Grimwood J."/>
            <person name="Chapman J.A."/>
            <person name="Shapiro H."/>
            <person name="Aerts A."/>
            <person name="Otillar R.P."/>
            <person name="Terry A.Y."/>
            <person name="Boore J.L."/>
            <person name="Grigoriev I.V."/>
            <person name="Lindberg D.R."/>
            <person name="Seaver E.C."/>
            <person name="Weisblat D.A."/>
            <person name="Putnam N.H."/>
            <person name="Rokhsar D.S."/>
        </authorList>
    </citation>
    <scope>NUCLEOTIDE SEQUENCE</scope>
    <source>
        <strain evidence="3 5">I ESC-2004</strain>
    </source>
</reference>
<dbReference type="HOGENOM" id="CLU_1050686_0_0_1"/>
<reference evidence="4" key="3">
    <citation type="submission" date="2015-06" db="UniProtKB">
        <authorList>
            <consortium name="EnsemblMetazoa"/>
        </authorList>
    </citation>
    <scope>IDENTIFICATION</scope>
</reference>
<accession>R7VA32</accession>
<dbReference type="AlphaFoldDB" id="R7VA32"/>
<proteinExistence type="predicted"/>
<feature type="signal peptide" evidence="1">
    <location>
        <begin position="1"/>
        <end position="19"/>
    </location>
</feature>
<reference evidence="5" key="1">
    <citation type="submission" date="2012-12" db="EMBL/GenBank/DDBJ databases">
        <authorList>
            <person name="Hellsten U."/>
            <person name="Grimwood J."/>
            <person name="Chapman J.A."/>
            <person name="Shapiro H."/>
            <person name="Aerts A."/>
            <person name="Otillar R.P."/>
            <person name="Terry A.Y."/>
            <person name="Boore J.L."/>
            <person name="Simakov O."/>
            <person name="Marletaz F."/>
            <person name="Cho S.-J."/>
            <person name="Edsinger-Gonzales E."/>
            <person name="Havlak P."/>
            <person name="Kuo D.-H."/>
            <person name="Larsson T."/>
            <person name="Lv J."/>
            <person name="Arendt D."/>
            <person name="Savage R."/>
            <person name="Osoegawa K."/>
            <person name="de Jong P."/>
            <person name="Lindberg D.R."/>
            <person name="Seaver E.C."/>
            <person name="Weisblat D.A."/>
            <person name="Putnam N.H."/>
            <person name="Grigoriev I.V."/>
            <person name="Rokhsar D.S."/>
        </authorList>
    </citation>
    <scope>NUCLEOTIDE SEQUENCE</scope>
    <source>
        <strain evidence="5">I ESC-2004</strain>
    </source>
</reference>
<dbReference type="Pfam" id="PF01683">
    <property type="entry name" value="EB"/>
    <property type="match status" value="1"/>
</dbReference>
<name>R7VA32_CAPTE</name>
<organism evidence="3">
    <name type="scientific">Capitella teleta</name>
    <name type="common">Polychaete worm</name>
    <dbReference type="NCBI Taxonomy" id="283909"/>
    <lineage>
        <taxon>Eukaryota</taxon>
        <taxon>Metazoa</taxon>
        <taxon>Spiralia</taxon>
        <taxon>Lophotrochozoa</taxon>
        <taxon>Annelida</taxon>
        <taxon>Polychaeta</taxon>
        <taxon>Sedentaria</taxon>
        <taxon>Scolecida</taxon>
        <taxon>Capitellidae</taxon>
        <taxon>Capitella</taxon>
    </lineage>
</organism>